<name>A0A0G1CLV0_9BACT</name>
<dbReference type="AlphaFoldDB" id="A0A0G1CLV0"/>
<dbReference type="Proteomes" id="UP000034050">
    <property type="component" value="Unassembled WGS sequence"/>
</dbReference>
<comment type="caution">
    <text evidence="1">The sequence shown here is derived from an EMBL/GenBank/DDBJ whole genome shotgun (WGS) entry which is preliminary data.</text>
</comment>
<reference evidence="1 2" key="1">
    <citation type="journal article" date="2015" name="Nature">
        <title>rRNA introns, odd ribosomes, and small enigmatic genomes across a large radiation of phyla.</title>
        <authorList>
            <person name="Brown C.T."/>
            <person name="Hug L.A."/>
            <person name="Thomas B.C."/>
            <person name="Sharon I."/>
            <person name="Castelle C.J."/>
            <person name="Singh A."/>
            <person name="Wilkins M.J."/>
            <person name="Williams K.H."/>
            <person name="Banfield J.F."/>
        </authorList>
    </citation>
    <scope>NUCLEOTIDE SEQUENCE [LARGE SCALE GENOMIC DNA]</scope>
</reference>
<sequence>MPEKLMRLSRYNPFAREILAVRRARLERRGSPWGEPFIPRSKLYVVDSGSFLESSLRIAQVRKELLQAGIFPDALFPKEYMHGLPGIADIMWTEETDSSFALVDEIGDTAYQIAKLAIADRATTEALIKARERQDSGEQMDIIARRFQSTELDWLVDLVGKQKISLLARSLISAMDSRSERGASPVVQDIPHIWRKLFTGAERGERMGEYRELLLAAWAVMEDGTGKYLGDADFVNGVLYLKQCCDEVVLPYIENTKAGKLEIIYTEEDEPGFYFGLRKVIDALCGIVPHKSLRRYSIIKLALQKQLLRQEVGANIRNLHNPNIDARAATKVLVQLYLPYLYNPVFAKKTKIETS</sequence>
<dbReference type="STRING" id="1618446.UV61_C0009G0009"/>
<evidence type="ECO:0000313" key="2">
    <source>
        <dbReference type="Proteomes" id="UP000034050"/>
    </source>
</evidence>
<organism evidence="1 2">
    <name type="scientific">Candidatus Gottesmanbacteria bacterium GW2011_GWB1_43_11</name>
    <dbReference type="NCBI Taxonomy" id="1618446"/>
    <lineage>
        <taxon>Bacteria</taxon>
        <taxon>Candidatus Gottesmaniibacteriota</taxon>
    </lineage>
</organism>
<proteinExistence type="predicted"/>
<accession>A0A0G1CLV0</accession>
<protein>
    <submittedName>
        <fullName evidence="1">Uncharacterized protein</fullName>
    </submittedName>
</protein>
<evidence type="ECO:0000313" key="1">
    <source>
        <dbReference type="EMBL" id="KKS86482.1"/>
    </source>
</evidence>
<gene>
    <name evidence="1" type="ORF">UV61_C0009G0009</name>
</gene>
<dbReference type="EMBL" id="LCFD01000009">
    <property type="protein sequence ID" value="KKS86482.1"/>
    <property type="molecule type" value="Genomic_DNA"/>
</dbReference>